<organism evidence="1 2">
    <name type="scientific">Fusobacterium nucleatum subsp. polymorphum</name>
    <name type="common">Fusobacterium polymorphum</name>
    <dbReference type="NCBI Taxonomy" id="76857"/>
    <lineage>
        <taxon>Bacteria</taxon>
        <taxon>Fusobacteriati</taxon>
        <taxon>Fusobacteriota</taxon>
        <taxon>Fusobacteriia</taxon>
        <taxon>Fusobacteriales</taxon>
        <taxon>Fusobacteriaceae</taxon>
        <taxon>Fusobacterium</taxon>
    </lineage>
</organism>
<evidence type="ECO:0000313" key="1">
    <source>
        <dbReference type="EMBL" id="PHI03807.1"/>
    </source>
</evidence>
<dbReference type="AlphaFoldDB" id="A0A2C6BGX2"/>
<comment type="caution">
    <text evidence="1">The sequence shown here is derived from an EMBL/GenBank/DDBJ whole genome shotgun (WGS) entry which is preliminary data.</text>
</comment>
<evidence type="ECO:0000313" key="2">
    <source>
        <dbReference type="Proteomes" id="UP000224182"/>
    </source>
</evidence>
<gene>
    <name evidence="1" type="ORF">CBG54_12485</name>
</gene>
<dbReference type="Proteomes" id="UP000224182">
    <property type="component" value="Unassembled WGS sequence"/>
</dbReference>
<dbReference type="EMBL" id="NIRN01000002">
    <property type="protein sequence ID" value="PHI03807.1"/>
    <property type="molecule type" value="Genomic_DNA"/>
</dbReference>
<proteinExistence type="predicted"/>
<protein>
    <recommendedName>
        <fullName evidence="3">Conjugal transfer protein TraD</fullName>
    </recommendedName>
</protein>
<accession>A0A2C6BGX2</accession>
<sequence>MGSLEKINNKIHKLKYNISLFKSRKKAQEKSESKKKRIERARKLLRLGILFEMTSTDIYSIELIIGYLLELKEKKIYEIGALKYYGNKLLTENSIEKHDQKEVIFLDTKEKKKRNHKLISLGALFEITLTDNFSIAVLISYLENLHSLKEKDFIFYQENGENYLKNRPAIKCQVNFLKS</sequence>
<reference evidence="1 2" key="1">
    <citation type="submission" date="2017-06" db="EMBL/GenBank/DDBJ databases">
        <title>Draft genome sequence of Fusobacterium nucleatum subsp. polymorphum KCOM 1271 (=ChDC F305).</title>
        <authorList>
            <person name="Kook J.-K."/>
            <person name="Park S.-N."/>
            <person name="Lim Y.K."/>
            <person name="Roh H."/>
        </authorList>
    </citation>
    <scope>NUCLEOTIDE SEQUENCE [LARGE SCALE GENOMIC DNA]</scope>
    <source>
        <strain evidence="2">KCOM 1271 (ChDC F305)</strain>
    </source>
</reference>
<dbReference type="RefSeq" id="WP_098975251.1">
    <property type="nucleotide sequence ID" value="NZ_CP077110.1"/>
</dbReference>
<evidence type="ECO:0008006" key="3">
    <source>
        <dbReference type="Google" id="ProtNLM"/>
    </source>
</evidence>
<name>A0A2C6BGX2_FUSNP</name>